<dbReference type="GO" id="GO:0044550">
    <property type="term" value="P:secondary metabolite biosynthetic process"/>
    <property type="evidence" value="ECO:0007669"/>
    <property type="project" value="TreeGrafter"/>
</dbReference>
<dbReference type="InterPro" id="IPR025110">
    <property type="entry name" value="AMP-bd_C"/>
</dbReference>
<dbReference type="RefSeq" id="WP_057437319.1">
    <property type="nucleotide sequence ID" value="NZ_LJQH01000318.1"/>
</dbReference>
<evidence type="ECO:0000259" key="1">
    <source>
        <dbReference type="Pfam" id="PF00501"/>
    </source>
</evidence>
<dbReference type="GO" id="GO:0005737">
    <property type="term" value="C:cytoplasm"/>
    <property type="evidence" value="ECO:0007669"/>
    <property type="project" value="TreeGrafter"/>
</dbReference>
<organism evidence="4 6">
    <name type="scientific">Pseudomonas syringae pv. delphinii</name>
    <dbReference type="NCBI Taxonomy" id="192088"/>
    <lineage>
        <taxon>Bacteria</taxon>
        <taxon>Pseudomonadati</taxon>
        <taxon>Pseudomonadota</taxon>
        <taxon>Gammaproteobacteria</taxon>
        <taxon>Pseudomonadales</taxon>
        <taxon>Pseudomonadaceae</taxon>
        <taxon>Pseudomonas</taxon>
    </lineage>
</organism>
<dbReference type="GO" id="GO:0031177">
    <property type="term" value="F:phosphopantetheine binding"/>
    <property type="evidence" value="ECO:0007669"/>
    <property type="project" value="TreeGrafter"/>
</dbReference>
<evidence type="ECO:0000259" key="2">
    <source>
        <dbReference type="Pfam" id="PF13193"/>
    </source>
</evidence>
<dbReference type="Proteomes" id="UP000267908">
    <property type="component" value="Unassembled WGS sequence"/>
</dbReference>
<sequence length="510" mass="56717">MDEMAVPILSIITLSSYQPDTIALVDDFSSVSYRNAIIHIETVSEQIASCVANSLTKRVMAYFAGSAEMVLAILGAQLSGAAYIPIEPKTPGSRIDAIADVAKPCVIMTDSQNRQGAQSIAERLGIPLVVLSLKNAGKTLDIFREGYREQPFTVERLTSSTPAVVFFTSGSTGTPKGVELSHLGYYRWFEGVQDLIQVKRGDRVALTTNHSFDLSLGELYLGLMSGATLYVPRQSTVRDPLSLVPWLDQHEITVFQSVPSLMRRILLFRESAGQGLETVRTIMFCGEPLEQQLVKKVKDSFPFSHTRILNLYGPVEASVQVTYCWAEEYLGSEDVIIPLGKPLKHVVVRLAEVDDTSHELQITGDHLALRYLDEKKTRESFINDEAEGTRFYRTGDLGRLNARGDLEYHGRVDDQVKINGYRIELGEIEKTIIDHFKATDCCVLIEKSEGEPSLVAFVVSPNDSVADLRRAVADHLPTYMIPRTVIFIESIPLNTNGKRDKPSLRAEYLK</sequence>
<feature type="domain" description="AMP-binding enzyme C-terminal" evidence="2">
    <location>
        <begin position="427"/>
        <end position="498"/>
    </location>
</feature>
<dbReference type="AlphaFoldDB" id="A0A0P9RUW8"/>
<comment type="caution">
    <text evidence="4">The sequence shown here is derived from an EMBL/GenBank/DDBJ whole genome shotgun (WGS) entry which is preliminary data.</text>
</comment>
<dbReference type="EMBL" id="RBRA01000035">
    <property type="protein sequence ID" value="RMQ28505.1"/>
    <property type="molecule type" value="Genomic_DNA"/>
</dbReference>
<feature type="domain" description="AMP-dependent synthetase/ligase" evidence="1">
    <location>
        <begin position="18"/>
        <end position="354"/>
    </location>
</feature>
<dbReference type="Gene3D" id="3.30.300.30">
    <property type="match status" value="1"/>
</dbReference>
<evidence type="ECO:0000313" key="3">
    <source>
        <dbReference type="EMBL" id="RMP08824.1"/>
    </source>
</evidence>
<evidence type="ECO:0000313" key="4">
    <source>
        <dbReference type="EMBL" id="RMQ28505.1"/>
    </source>
</evidence>
<proteinExistence type="predicted"/>
<dbReference type="InterPro" id="IPR000873">
    <property type="entry name" value="AMP-dep_synth/lig_dom"/>
</dbReference>
<evidence type="ECO:0000313" key="5">
    <source>
        <dbReference type="Proteomes" id="UP000267908"/>
    </source>
</evidence>
<gene>
    <name evidence="4" type="ORF">ALQ08_01359</name>
    <name evidence="3" type="ORF">ALQ28_00516</name>
</gene>
<dbReference type="EMBL" id="RBQG01000280">
    <property type="protein sequence ID" value="RMP08824.1"/>
    <property type="molecule type" value="Genomic_DNA"/>
</dbReference>
<dbReference type="InterPro" id="IPR045851">
    <property type="entry name" value="AMP-bd_C_sf"/>
</dbReference>
<dbReference type="PROSITE" id="PS00455">
    <property type="entry name" value="AMP_BINDING"/>
    <property type="match status" value="1"/>
</dbReference>
<dbReference type="CDD" id="cd05930">
    <property type="entry name" value="A_NRPS"/>
    <property type="match status" value="1"/>
</dbReference>
<dbReference type="Pfam" id="PF00501">
    <property type="entry name" value="AMP-binding"/>
    <property type="match status" value="1"/>
</dbReference>
<dbReference type="PANTHER" id="PTHR45527:SF1">
    <property type="entry name" value="FATTY ACID SYNTHASE"/>
    <property type="match status" value="1"/>
</dbReference>
<dbReference type="GO" id="GO:0043041">
    <property type="term" value="P:amino acid activation for nonribosomal peptide biosynthetic process"/>
    <property type="evidence" value="ECO:0007669"/>
    <property type="project" value="TreeGrafter"/>
</dbReference>
<dbReference type="Pfam" id="PF13193">
    <property type="entry name" value="AMP-binding_C"/>
    <property type="match status" value="1"/>
</dbReference>
<reference evidence="5 6" key="1">
    <citation type="submission" date="2018-08" db="EMBL/GenBank/DDBJ databases">
        <title>Recombination of ecologically and evolutionarily significant loci maintains genetic cohesion in the Pseudomonas syringae species complex.</title>
        <authorList>
            <person name="Dillon M."/>
            <person name="Thakur S."/>
            <person name="Almeida R.N.D."/>
            <person name="Weir B.S."/>
            <person name="Guttman D.S."/>
        </authorList>
    </citation>
    <scope>NUCLEOTIDE SEQUENCE [LARGE SCALE GENOMIC DNA]</scope>
    <source>
        <strain evidence="4 6">ICMP 13052</strain>
        <strain evidence="3 5">ICMP 4330</strain>
    </source>
</reference>
<dbReference type="SUPFAM" id="SSF56801">
    <property type="entry name" value="Acetyl-CoA synthetase-like"/>
    <property type="match status" value="1"/>
</dbReference>
<dbReference type="Gene3D" id="3.40.50.12780">
    <property type="entry name" value="N-terminal domain of ligase-like"/>
    <property type="match status" value="1"/>
</dbReference>
<dbReference type="Proteomes" id="UP000269044">
    <property type="component" value="Unassembled WGS sequence"/>
</dbReference>
<dbReference type="InterPro" id="IPR042099">
    <property type="entry name" value="ANL_N_sf"/>
</dbReference>
<protein>
    <submittedName>
        <fullName evidence="4">Non-ribosomal peptide synthetase</fullName>
    </submittedName>
</protein>
<name>A0A0P9RUW8_9PSED</name>
<accession>A0A0P9RUW8</accession>
<evidence type="ECO:0000313" key="6">
    <source>
        <dbReference type="Proteomes" id="UP000269044"/>
    </source>
</evidence>
<dbReference type="PANTHER" id="PTHR45527">
    <property type="entry name" value="NONRIBOSOMAL PEPTIDE SYNTHETASE"/>
    <property type="match status" value="1"/>
</dbReference>
<dbReference type="InterPro" id="IPR020845">
    <property type="entry name" value="AMP-binding_CS"/>
</dbReference>